<comment type="subcellular location">
    <subcellularLocation>
        <location evidence="1">Mitochondrion inner membrane</location>
        <topology evidence="1">Multi-pass membrane protein</topology>
    </subcellularLocation>
</comment>
<feature type="repeat" description="Solcar" evidence="10">
    <location>
        <begin position="107"/>
        <end position="191"/>
    </location>
</feature>
<dbReference type="PRINTS" id="PR00926">
    <property type="entry name" value="MITOCARRIER"/>
</dbReference>
<evidence type="ECO:0000313" key="14">
    <source>
        <dbReference type="Proteomes" id="UP000279259"/>
    </source>
</evidence>
<evidence type="ECO:0000256" key="5">
    <source>
        <dbReference type="ARBA" id="ARBA00022737"/>
    </source>
</evidence>
<keyword evidence="4 10" id="KW-0812">Transmembrane</keyword>
<comment type="similarity">
    <text evidence="2 11">Belongs to the mitochondrial carrier (TC 2.A.29) family.</text>
</comment>
<dbReference type="GO" id="GO:0005743">
    <property type="term" value="C:mitochondrial inner membrane"/>
    <property type="evidence" value="ECO:0007669"/>
    <property type="project" value="UniProtKB-SubCell"/>
</dbReference>
<dbReference type="EMBL" id="RSCD01000005">
    <property type="protein sequence ID" value="RSH92952.1"/>
    <property type="molecule type" value="Genomic_DNA"/>
</dbReference>
<evidence type="ECO:0000256" key="6">
    <source>
        <dbReference type="ARBA" id="ARBA00022792"/>
    </source>
</evidence>
<keyword evidence="9 10" id="KW-0472">Membrane</keyword>
<evidence type="ECO:0008006" key="15">
    <source>
        <dbReference type="Google" id="ProtNLM"/>
    </source>
</evidence>
<evidence type="ECO:0000256" key="12">
    <source>
        <dbReference type="SAM" id="Phobius"/>
    </source>
</evidence>
<feature type="transmembrane region" description="Helical" evidence="12">
    <location>
        <begin position="15"/>
        <end position="34"/>
    </location>
</feature>
<evidence type="ECO:0000256" key="1">
    <source>
        <dbReference type="ARBA" id="ARBA00004448"/>
    </source>
</evidence>
<keyword evidence="7 12" id="KW-1133">Transmembrane helix</keyword>
<reference evidence="13 14" key="1">
    <citation type="submission" date="2018-11" db="EMBL/GenBank/DDBJ databases">
        <title>Genome sequence of Saitozyma podzolica DSM 27192.</title>
        <authorList>
            <person name="Aliyu H."/>
            <person name="Gorte O."/>
            <person name="Ochsenreither K."/>
        </authorList>
    </citation>
    <scope>NUCLEOTIDE SEQUENCE [LARGE SCALE GENOMIC DNA]</scope>
    <source>
        <strain evidence="13 14">DSM 27192</strain>
    </source>
</reference>
<dbReference type="InterPro" id="IPR051752">
    <property type="entry name" value="Mito_2-oxodicarb_carrier"/>
</dbReference>
<evidence type="ECO:0000256" key="10">
    <source>
        <dbReference type="PROSITE-ProRule" id="PRU00282"/>
    </source>
</evidence>
<evidence type="ECO:0000313" key="13">
    <source>
        <dbReference type="EMBL" id="RSH92952.1"/>
    </source>
</evidence>
<dbReference type="InterPro" id="IPR002067">
    <property type="entry name" value="MCP"/>
</dbReference>
<evidence type="ECO:0000256" key="9">
    <source>
        <dbReference type="ARBA" id="ARBA00023136"/>
    </source>
</evidence>
<sequence length="318" mass="34344">MSQAKELKKPLPLPFIYTFAAGAIAGCTELLLLYPLDVVKTRQQLDTGKGGMGMVQTFRSIVATEGAGRLYRGIVPPLMLEAPKRAVKFGANGYWGSVLTNNGQKKNTLPLATLTGAMAGATESFVVTPFELVKIRLQDKKSTFKGPLDVIRHSFRTSGPLGLYQGMLGPLFVRFIPLTPDGYGIDVPPPRQLEHGVLWVHLRDEVCSPQGNIEFRSHLHPTKQGELVNNLAAGTVGGFVGTTLNTPFDVVKSRVQLHGTGEWAFPTLFKIARSEGLGGLYKGFAPKVLRLAPGGGVLLLVVEALSAVFRKQLGPPYI</sequence>
<keyword evidence="14" id="KW-1185">Reference proteome</keyword>
<dbReference type="PROSITE" id="PS51257">
    <property type="entry name" value="PROKAR_LIPOPROTEIN"/>
    <property type="match status" value="1"/>
</dbReference>
<evidence type="ECO:0000256" key="2">
    <source>
        <dbReference type="ARBA" id="ARBA00006375"/>
    </source>
</evidence>
<comment type="caution">
    <text evidence="13">The sequence shown here is derived from an EMBL/GenBank/DDBJ whole genome shotgun (WGS) entry which is preliminary data.</text>
</comment>
<dbReference type="GO" id="GO:0055085">
    <property type="term" value="P:transmembrane transport"/>
    <property type="evidence" value="ECO:0007669"/>
    <property type="project" value="InterPro"/>
</dbReference>
<dbReference type="PROSITE" id="PS50920">
    <property type="entry name" value="SOLCAR"/>
    <property type="match status" value="3"/>
</dbReference>
<keyword evidence="8" id="KW-0496">Mitochondrion</keyword>
<dbReference type="SUPFAM" id="SSF103506">
    <property type="entry name" value="Mitochondrial carrier"/>
    <property type="match status" value="1"/>
</dbReference>
<dbReference type="Pfam" id="PF00153">
    <property type="entry name" value="Mito_carr"/>
    <property type="match status" value="3"/>
</dbReference>
<gene>
    <name evidence="13" type="ORF">EHS25_008400</name>
</gene>
<feature type="repeat" description="Solcar" evidence="10">
    <location>
        <begin position="13"/>
        <end position="98"/>
    </location>
</feature>
<evidence type="ECO:0000256" key="3">
    <source>
        <dbReference type="ARBA" id="ARBA00022448"/>
    </source>
</evidence>
<evidence type="ECO:0000256" key="4">
    <source>
        <dbReference type="ARBA" id="ARBA00022692"/>
    </source>
</evidence>
<dbReference type="OrthoDB" id="434783at2759"/>
<dbReference type="PANTHER" id="PTHR46356">
    <property type="entry name" value="MITOCHONDRIAL 2-OXODICARBOXYLATE CARRIER"/>
    <property type="match status" value="1"/>
</dbReference>
<dbReference type="InterPro" id="IPR023395">
    <property type="entry name" value="MCP_dom_sf"/>
</dbReference>
<keyword evidence="6" id="KW-0999">Mitochondrion inner membrane</keyword>
<dbReference type="InterPro" id="IPR018108">
    <property type="entry name" value="MCP_transmembrane"/>
</dbReference>
<evidence type="ECO:0000256" key="11">
    <source>
        <dbReference type="RuleBase" id="RU000488"/>
    </source>
</evidence>
<name>A0A427YPB9_9TREE</name>
<keyword evidence="5" id="KW-0677">Repeat</keyword>
<keyword evidence="3 11" id="KW-0813">Transport</keyword>
<dbReference type="PANTHER" id="PTHR46356:SF1">
    <property type="entry name" value="MITOCHONDRIAL 2-OXODICARBOXYLATE CARRIER"/>
    <property type="match status" value="1"/>
</dbReference>
<dbReference type="Gene3D" id="1.50.40.10">
    <property type="entry name" value="Mitochondrial carrier domain"/>
    <property type="match status" value="2"/>
</dbReference>
<proteinExistence type="inferred from homology"/>
<accession>A0A427YPB9</accession>
<dbReference type="Proteomes" id="UP000279259">
    <property type="component" value="Unassembled WGS sequence"/>
</dbReference>
<organism evidence="13 14">
    <name type="scientific">Saitozyma podzolica</name>
    <dbReference type="NCBI Taxonomy" id="1890683"/>
    <lineage>
        <taxon>Eukaryota</taxon>
        <taxon>Fungi</taxon>
        <taxon>Dikarya</taxon>
        <taxon>Basidiomycota</taxon>
        <taxon>Agaricomycotina</taxon>
        <taxon>Tremellomycetes</taxon>
        <taxon>Tremellales</taxon>
        <taxon>Trimorphomycetaceae</taxon>
        <taxon>Saitozyma</taxon>
    </lineage>
</organism>
<evidence type="ECO:0000256" key="8">
    <source>
        <dbReference type="ARBA" id="ARBA00023128"/>
    </source>
</evidence>
<evidence type="ECO:0000256" key="7">
    <source>
        <dbReference type="ARBA" id="ARBA00022989"/>
    </source>
</evidence>
<dbReference type="AlphaFoldDB" id="A0A427YPB9"/>
<feature type="repeat" description="Solcar" evidence="10">
    <location>
        <begin position="225"/>
        <end position="308"/>
    </location>
</feature>
<protein>
    <recommendedName>
        <fullName evidence="15">Mitochondrial carrier</fullName>
    </recommendedName>
</protein>